<evidence type="ECO:0000256" key="5">
    <source>
        <dbReference type="ARBA" id="ARBA00023136"/>
    </source>
</evidence>
<gene>
    <name evidence="8" type="ORF">A2650_01670</name>
</gene>
<keyword evidence="5 6" id="KW-0472">Membrane</keyword>
<evidence type="ECO:0000256" key="2">
    <source>
        <dbReference type="ARBA" id="ARBA00006143"/>
    </source>
</evidence>
<feature type="transmembrane region" description="Helical" evidence="6">
    <location>
        <begin position="91"/>
        <end position="111"/>
    </location>
</feature>
<sequence length="255" mass="28257">MPEFSLTITISAFIAGVLTFFAPCTLPLIPAFLGIISGSSTDELRDPNKLKMIRGRIFRNAIFYVLGFSLIFILFGVSFTFVSQVLGLREWIQGIGGVLIIIFGLVIMGWLRLPFLNQEKQVRVPQLFQKASFLNSFLLGALFAIGWSPCVGPLLGSVLLLASTSGTILEGTFLLVVFAIGLGIPFLVTALLIGKAFTAFGRWGNVLSVINKIAGIFLIFLGFLLTIGWFSAFHNKLIFYFYQLPYFEVFINRFL</sequence>
<feature type="transmembrane region" description="Helical" evidence="6">
    <location>
        <begin position="213"/>
        <end position="232"/>
    </location>
</feature>
<evidence type="ECO:0000259" key="7">
    <source>
        <dbReference type="Pfam" id="PF02683"/>
    </source>
</evidence>
<comment type="subcellular location">
    <subcellularLocation>
        <location evidence="1">Membrane</location>
        <topology evidence="1">Multi-pass membrane protein</topology>
    </subcellularLocation>
</comment>
<dbReference type="Proteomes" id="UP000177117">
    <property type="component" value="Unassembled WGS sequence"/>
</dbReference>
<feature type="transmembrane region" description="Helical" evidence="6">
    <location>
        <begin position="57"/>
        <end position="79"/>
    </location>
</feature>
<dbReference type="PANTHER" id="PTHR31272:SF4">
    <property type="entry name" value="CYTOCHROME C-TYPE BIOGENESIS PROTEIN HI_1454-RELATED"/>
    <property type="match status" value="1"/>
</dbReference>
<dbReference type="GO" id="GO:0016020">
    <property type="term" value="C:membrane"/>
    <property type="evidence" value="ECO:0007669"/>
    <property type="project" value="UniProtKB-SubCell"/>
</dbReference>
<organism evidence="8 9">
    <name type="scientific">Candidatus Yanofskybacteria bacterium RIFCSPHIGHO2_01_FULL_41_53</name>
    <dbReference type="NCBI Taxonomy" id="1802663"/>
    <lineage>
        <taxon>Bacteria</taxon>
        <taxon>Candidatus Yanofskyibacteriota</taxon>
    </lineage>
</organism>
<comment type="caution">
    <text evidence="8">The sequence shown here is derived from an EMBL/GenBank/DDBJ whole genome shotgun (WGS) entry which is preliminary data.</text>
</comment>
<name>A0A1F8EIC7_9BACT</name>
<accession>A0A1F8EIC7</accession>
<protein>
    <recommendedName>
        <fullName evidence="7">Cytochrome C biogenesis protein transmembrane domain-containing protein</fullName>
    </recommendedName>
</protein>
<feature type="transmembrane region" description="Helical" evidence="6">
    <location>
        <begin position="173"/>
        <end position="193"/>
    </location>
</feature>
<evidence type="ECO:0000256" key="1">
    <source>
        <dbReference type="ARBA" id="ARBA00004141"/>
    </source>
</evidence>
<keyword evidence="3 6" id="KW-0812">Transmembrane</keyword>
<dbReference type="PANTHER" id="PTHR31272">
    <property type="entry name" value="CYTOCHROME C-TYPE BIOGENESIS PROTEIN HI_1454-RELATED"/>
    <property type="match status" value="1"/>
</dbReference>
<evidence type="ECO:0000256" key="3">
    <source>
        <dbReference type="ARBA" id="ARBA00022692"/>
    </source>
</evidence>
<dbReference type="GO" id="GO:0017004">
    <property type="term" value="P:cytochrome complex assembly"/>
    <property type="evidence" value="ECO:0007669"/>
    <property type="project" value="InterPro"/>
</dbReference>
<keyword evidence="4 6" id="KW-1133">Transmembrane helix</keyword>
<evidence type="ECO:0000256" key="4">
    <source>
        <dbReference type="ARBA" id="ARBA00022989"/>
    </source>
</evidence>
<feature type="transmembrane region" description="Helical" evidence="6">
    <location>
        <begin position="132"/>
        <end position="161"/>
    </location>
</feature>
<feature type="domain" description="Cytochrome C biogenesis protein transmembrane" evidence="7">
    <location>
        <begin position="8"/>
        <end position="221"/>
    </location>
</feature>
<feature type="transmembrane region" description="Helical" evidence="6">
    <location>
        <begin position="12"/>
        <end position="36"/>
    </location>
</feature>
<reference evidence="8 9" key="1">
    <citation type="journal article" date="2016" name="Nat. Commun.">
        <title>Thousands of microbial genomes shed light on interconnected biogeochemical processes in an aquifer system.</title>
        <authorList>
            <person name="Anantharaman K."/>
            <person name="Brown C.T."/>
            <person name="Hug L.A."/>
            <person name="Sharon I."/>
            <person name="Castelle C.J."/>
            <person name="Probst A.J."/>
            <person name="Thomas B.C."/>
            <person name="Singh A."/>
            <person name="Wilkins M.J."/>
            <person name="Karaoz U."/>
            <person name="Brodie E.L."/>
            <person name="Williams K.H."/>
            <person name="Hubbard S.S."/>
            <person name="Banfield J.F."/>
        </authorList>
    </citation>
    <scope>NUCLEOTIDE SEQUENCE [LARGE SCALE GENOMIC DNA]</scope>
</reference>
<evidence type="ECO:0000256" key="6">
    <source>
        <dbReference type="SAM" id="Phobius"/>
    </source>
</evidence>
<dbReference type="AlphaFoldDB" id="A0A1F8EIC7"/>
<dbReference type="EMBL" id="MGJD01000018">
    <property type="protein sequence ID" value="OGN00612.1"/>
    <property type="molecule type" value="Genomic_DNA"/>
</dbReference>
<evidence type="ECO:0000313" key="8">
    <source>
        <dbReference type="EMBL" id="OGN00612.1"/>
    </source>
</evidence>
<comment type="similarity">
    <text evidence="2">Belongs to the DsbD family.</text>
</comment>
<evidence type="ECO:0000313" key="9">
    <source>
        <dbReference type="Proteomes" id="UP000177117"/>
    </source>
</evidence>
<dbReference type="InterPro" id="IPR003834">
    <property type="entry name" value="Cyt_c_assmbl_TM_dom"/>
</dbReference>
<dbReference type="Pfam" id="PF02683">
    <property type="entry name" value="DsbD_TM"/>
    <property type="match status" value="1"/>
</dbReference>
<dbReference type="InterPro" id="IPR051790">
    <property type="entry name" value="Cytochrome_c-biogenesis_DsbD"/>
</dbReference>
<proteinExistence type="inferred from homology"/>